<dbReference type="PANTHER" id="PTHR30487">
    <property type="entry name" value="TYPE 4 PREPILIN-LIKE PROTEINS LEADER PEPTIDE-PROCESSING ENZYME"/>
    <property type="match status" value="1"/>
</dbReference>
<dbReference type="InterPro" id="IPR050882">
    <property type="entry name" value="Prepilin_peptidase/N-MTase"/>
</dbReference>
<dbReference type="Gene3D" id="1.20.120.1220">
    <property type="match status" value="1"/>
</dbReference>
<evidence type="ECO:0000256" key="1">
    <source>
        <dbReference type="ARBA" id="ARBA00005801"/>
    </source>
</evidence>
<proteinExistence type="inferred from homology"/>
<dbReference type="PRINTS" id="PR00864">
    <property type="entry name" value="PREPILNPTASE"/>
</dbReference>
<dbReference type="Proteomes" id="UP001521931">
    <property type="component" value="Unassembled WGS sequence"/>
</dbReference>
<keyword evidence="3" id="KW-0812">Transmembrane</keyword>
<accession>A0ABS9Q6L4</accession>
<dbReference type="EC" id="3.4.23.43" evidence="5"/>
<feature type="domain" description="Prepilin type IV endopeptidase peptidase" evidence="4">
    <location>
        <begin position="114"/>
        <end position="225"/>
    </location>
</feature>
<evidence type="ECO:0000256" key="3">
    <source>
        <dbReference type="SAM" id="Phobius"/>
    </source>
</evidence>
<comment type="caution">
    <text evidence="5">The sequence shown here is derived from an EMBL/GenBank/DDBJ whole genome shotgun (WGS) entry which is preliminary data.</text>
</comment>
<dbReference type="InterPro" id="IPR014032">
    <property type="entry name" value="Peptidase_A24A_bac"/>
</dbReference>
<evidence type="ECO:0000256" key="2">
    <source>
        <dbReference type="RuleBase" id="RU003793"/>
    </source>
</evidence>
<gene>
    <name evidence="5" type="ORF">MHL29_16675</name>
</gene>
<evidence type="ECO:0000313" key="6">
    <source>
        <dbReference type="Proteomes" id="UP001521931"/>
    </source>
</evidence>
<feature type="transmembrane region" description="Helical" evidence="3">
    <location>
        <begin position="160"/>
        <end position="180"/>
    </location>
</feature>
<feature type="transmembrane region" description="Helical" evidence="3">
    <location>
        <begin position="212"/>
        <end position="230"/>
    </location>
</feature>
<dbReference type="InterPro" id="IPR000045">
    <property type="entry name" value="Prepilin_IV_endopep_pep"/>
</dbReference>
<comment type="similarity">
    <text evidence="1 2">Belongs to the peptidase A24 family.</text>
</comment>
<evidence type="ECO:0000259" key="4">
    <source>
        <dbReference type="Pfam" id="PF01478"/>
    </source>
</evidence>
<sequence length="257" mass="27135">MDDATHAGADLAYRQVAAPGEPVVVSVRRCDEDVREEERMQGSGTVLVAVLGLLVGHRLDAWLRAGTYRRDRDLVRRPRAPRWVRPASVALPALAWWQLCAHDRTPLAVVVVPLAWLMVALAAIDLDVHRLPDALQLPLYPALAVALTAVAAVTRDGGEALLRSAVAVVVVLLVGGLLWLTAPRQGLGLGDVKLAGLLAAVLAQLGWSQVLLGLWAGFALGGVVAAALLVTRRAGRRDHLALGPPLMLGALLAVLAG</sequence>
<evidence type="ECO:0000313" key="5">
    <source>
        <dbReference type="EMBL" id="MCG7323512.1"/>
    </source>
</evidence>
<feature type="transmembrane region" description="Helical" evidence="3">
    <location>
        <begin position="105"/>
        <end position="125"/>
    </location>
</feature>
<keyword evidence="3" id="KW-0472">Membrane</keyword>
<keyword evidence="5" id="KW-0378">Hydrolase</keyword>
<organism evidence="5 6">
    <name type="scientific">Arsenicicoccus bolidensis</name>
    <dbReference type="NCBI Taxonomy" id="229480"/>
    <lineage>
        <taxon>Bacteria</taxon>
        <taxon>Bacillati</taxon>
        <taxon>Actinomycetota</taxon>
        <taxon>Actinomycetes</taxon>
        <taxon>Micrococcales</taxon>
        <taxon>Intrasporangiaceae</taxon>
        <taxon>Arsenicicoccus</taxon>
    </lineage>
</organism>
<dbReference type="GO" id="GO:0004190">
    <property type="term" value="F:aspartic-type endopeptidase activity"/>
    <property type="evidence" value="ECO:0007669"/>
    <property type="project" value="UniProtKB-EC"/>
</dbReference>
<dbReference type="Pfam" id="PF01478">
    <property type="entry name" value="Peptidase_A24"/>
    <property type="match status" value="1"/>
</dbReference>
<dbReference type="PANTHER" id="PTHR30487:SF0">
    <property type="entry name" value="PREPILIN LEADER PEPTIDASE_N-METHYLTRANSFERASE-RELATED"/>
    <property type="match status" value="1"/>
</dbReference>
<feature type="transmembrane region" description="Helical" evidence="3">
    <location>
        <begin position="137"/>
        <end position="154"/>
    </location>
</feature>
<dbReference type="EMBL" id="JAKRCV010000081">
    <property type="protein sequence ID" value="MCG7323512.1"/>
    <property type="molecule type" value="Genomic_DNA"/>
</dbReference>
<keyword evidence="6" id="KW-1185">Reference proteome</keyword>
<reference evidence="5 6" key="1">
    <citation type="submission" date="2022-02" db="EMBL/GenBank/DDBJ databases">
        <title>Uncovering new skin microbiome diversity through culturing and metagenomics.</title>
        <authorList>
            <person name="Conlan S."/>
            <person name="Deming C."/>
            <person name="Nisc Comparative Sequencing Program N."/>
            <person name="Segre J.A."/>
        </authorList>
    </citation>
    <scope>NUCLEOTIDE SEQUENCE [LARGE SCALE GENOMIC DNA]</scope>
    <source>
        <strain evidence="5 6">ACRQZ</strain>
    </source>
</reference>
<name>A0ABS9Q6L4_9MICO</name>
<keyword evidence="3" id="KW-1133">Transmembrane helix</keyword>
<protein>
    <submittedName>
        <fullName evidence="5">Prepilin peptidase</fullName>
        <ecNumber evidence="5">3.4.23.43</ecNumber>
    </submittedName>
</protein>